<feature type="transmembrane region" description="Helical" evidence="1">
    <location>
        <begin position="232"/>
        <end position="258"/>
    </location>
</feature>
<dbReference type="EMBL" id="JAKMUS010000002">
    <property type="protein sequence ID" value="MCZ9293256.1"/>
    <property type="molecule type" value="Genomic_DNA"/>
</dbReference>
<feature type="transmembrane region" description="Helical" evidence="1">
    <location>
        <begin position="194"/>
        <end position="212"/>
    </location>
</feature>
<dbReference type="RefSeq" id="WP_269964718.1">
    <property type="nucleotide sequence ID" value="NZ_JAKMUS010000002.1"/>
</dbReference>
<accession>A0A9X3RJM4</accession>
<reference evidence="2" key="1">
    <citation type="submission" date="2022-02" db="EMBL/GenBank/DDBJ databases">
        <title>Corynebacterium sp. from urogenital microbiome.</title>
        <authorList>
            <person name="Cappelli E.A."/>
            <person name="Ribeiro T.G."/>
            <person name="Peixe L."/>
        </authorList>
    </citation>
    <scope>NUCLEOTIDE SEQUENCE</scope>
    <source>
        <strain evidence="2">C8Ua_172</strain>
    </source>
</reference>
<sequence>MRIVGIDVARAVALIAMVAAHLTVTGANTLGIVGQLLYGFPAALFAFLAGISMSLMRPHPVTFLVRGLILIILHFVLVPFAGSIEVVLLPLGLSMMLLAFVPSWSTPRLSAVGIIVIALSATTSQLGGIFGAPYPLAMWVALMVAGMLFNRIKHLNIAVLVGGALAIADIYLRLHVVLPVWLDANGHTGGIIDVLGSIGMSAAVVALCRLLYSVIPASPVLQPMGSMTLTLYCLHILTSEYLSFVVTVIAAAVIAVVWKHFFTRGPLEAGVANITKTAKENYETRTHSSARSNG</sequence>
<name>A0A9X3RJM4_9CORY</name>
<keyword evidence="1" id="KW-0812">Transmembrane</keyword>
<dbReference type="Proteomes" id="UP001146468">
    <property type="component" value="Unassembled WGS sequence"/>
</dbReference>
<protein>
    <submittedName>
        <fullName evidence="2">DUF418 domain-containing protein</fullName>
    </submittedName>
</protein>
<evidence type="ECO:0000256" key="1">
    <source>
        <dbReference type="SAM" id="Phobius"/>
    </source>
</evidence>
<evidence type="ECO:0000313" key="3">
    <source>
        <dbReference type="Proteomes" id="UP001146468"/>
    </source>
</evidence>
<feature type="transmembrane region" description="Helical" evidence="1">
    <location>
        <begin position="159"/>
        <end position="182"/>
    </location>
</feature>
<comment type="caution">
    <text evidence="2">The sequence shown here is derived from an EMBL/GenBank/DDBJ whole genome shotgun (WGS) entry which is preliminary data.</text>
</comment>
<keyword evidence="3" id="KW-1185">Reference proteome</keyword>
<feature type="transmembrane region" description="Helical" evidence="1">
    <location>
        <begin position="36"/>
        <end position="56"/>
    </location>
</feature>
<gene>
    <name evidence="2" type="ORF">L8U60_01970</name>
</gene>
<evidence type="ECO:0000313" key="2">
    <source>
        <dbReference type="EMBL" id="MCZ9293256.1"/>
    </source>
</evidence>
<keyword evidence="1" id="KW-0472">Membrane</keyword>
<organism evidence="2 3">
    <name type="scientific">Corynebacterium meitnerae</name>
    <dbReference type="NCBI Taxonomy" id="2913498"/>
    <lineage>
        <taxon>Bacteria</taxon>
        <taxon>Bacillati</taxon>
        <taxon>Actinomycetota</taxon>
        <taxon>Actinomycetes</taxon>
        <taxon>Mycobacteriales</taxon>
        <taxon>Corynebacteriaceae</taxon>
        <taxon>Corynebacterium</taxon>
    </lineage>
</organism>
<feature type="transmembrane region" description="Helical" evidence="1">
    <location>
        <begin position="63"/>
        <end position="81"/>
    </location>
</feature>
<dbReference type="AlphaFoldDB" id="A0A9X3RJM4"/>
<keyword evidence="1" id="KW-1133">Transmembrane helix</keyword>
<proteinExistence type="predicted"/>
<feature type="transmembrane region" description="Helical" evidence="1">
    <location>
        <begin position="136"/>
        <end position="152"/>
    </location>
</feature>